<gene>
    <name evidence="3" type="ORF">FRY98_20250</name>
</gene>
<dbReference type="InterPro" id="IPR011050">
    <property type="entry name" value="Pectin_lyase_fold/virulence"/>
</dbReference>
<protein>
    <recommendedName>
        <fullName evidence="2">Rhamnogalacturonase A/B/Epimerase-like pectate lyase domain-containing protein</fullName>
    </recommendedName>
</protein>
<proteinExistence type="predicted"/>
<evidence type="ECO:0000313" key="4">
    <source>
        <dbReference type="Proteomes" id="UP000325218"/>
    </source>
</evidence>
<evidence type="ECO:0000256" key="1">
    <source>
        <dbReference type="SAM" id="MobiDB-lite"/>
    </source>
</evidence>
<keyword evidence="4" id="KW-1185">Reference proteome</keyword>
<dbReference type="OrthoDB" id="6502305at2"/>
<organism evidence="3 4">
    <name type="scientific">Paenibacillus faecis</name>
    <dbReference type="NCBI Taxonomy" id="862114"/>
    <lineage>
        <taxon>Bacteria</taxon>
        <taxon>Bacillati</taxon>
        <taxon>Bacillota</taxon>
        <taxon>Bacilli</taxon>
        <taxon>Bacillales</taxon>
        <taxon>Paenibacillaceae</taxon>
        <taxon>Paenibacillus</taxon>
    </lineage>
</organism>
<dbReference type="InterPro" id="IPR012334">
    <property type="entry name" value="Pectin_lyas_fold"/>
</dbReference>
<dbReference type="InterPro" id="IPR006626">
    <property type="entry name" value="PbH1"/>
</dbReference>
<feature type="domain" description="Rhamnogalacturonase A/B/Epimerase-like pectate lyase" evidence="2">
    <location>
        <begin position="57"/>
        <end position="120"/>
    </location>
</feature>
<accession>A0A5D0CNV4</accession>
<dbReference type="Proteomes" id="UP000325218">
    <property type="component" value="Unassembled WGS sequence"/>
</dbReference>
<evidence type="ECO:0000259" key="2">
    <source>
        <dbReference type="Pfam" id="PF12708"/>
    </source>
</evidence>
<dbReference type="Gene3D" id="2.160.20.10">
    <property type="entry name" value="Single-stranded right-handed beta-helix, Pectin lyase-like"/>
    <property type="match status" value="1"/>
</dbReference>
<evidence type="ECO:0000313" key="3">
    <source>
        <dbReference type="EMBL" id="TYA11478.1"/>
    </source>
</evidence>
<comment type="caution">
    <text evidence="3">The sequence shown here is derived from an EMBL/GenBank/DDBJ whole genome shotgun (WGS) entry which is preliminary data.</text>
</comment>
<reference evidence="3 4" key="1">
    <citation type="submission" date="2019-08" db="EMBL/GenBank/DDBJ databases">
        <title>Genome sequencing of Paenibacillus faecis DSM 23593(T).</title>
        <authorList>
            <person name="Kook J.-K."/>
            <person name="Park S.-N."/>
            <person name="Lim Y.K."/>
        </authorList>
    </citation>
    <scope>NUCLEOTIDE SEQUENCE [LARGE SCALE GENOMIC DNA]</scope>
    <source>
        <strain evidence="3 4">DSM 23593</strain>
    </source>
</reference>
<dbReference type="SMART" id="SM00710">
    <property type="entry name" value="PbH1"/>
    <property type="match status" value="8"/>
</dbReference>
<dbReference type="EMBL" id="VSDO01000004">
    <property type="protein sequence ID" value="TYA11478.1"/>
    <property type="molecule type" value="Genomic_DNA"/>
</dbReference>
<dbReference type="SUPFAM" id="SSF51126">
    <property type="entry name" value="Pectin lyase-like"/>
    <property type="match status" value="1"/>
</dbReference>
<name>A0A5D0CNV4_9BACL</name>
<feature type="region of interest" description="Disordered" evidence="1">
    <location>
        <begin position="430"/>
        <end position="453"/>
    </location>
</feature>
<dbReference type="AlphaFoldDB" id="A0A5D0CNV4"/>
<sequence>MRWVHRDSTKREVEYMNRSPISKRRPALIRLALLAVLAVLALAVPAVIRHLQAPLVLNVKDEGARGDGVTDDTAAFRLVLQKAANHKYGADILIPAGTYLLDPEHPLPLRSDVRMAGQGGPVLRFGLPGTDRSGYEALSVMGRRISIEGITIDGNYRLIRGIGVHTGSREIRIRNTVIRQMSQPDDPGNPLYSAVVSGVMIYGGTREVTVENSVISRIQAIHPSPVARGIMVWNNPGAPPAKQVRIAGNRIFDITPREDADAIHFDQTAPGAPLSDSIVEHNRISYSAKRGIKIAAPGVLVRHNRITNPYSGNNRYRFPASDRIPQDMYAAISVYASDVTVSDNIIDGVGTFYAAIEADAGTRSLSRIIIENNDIRMSHPDASSKTPADGIGIRLGPTNGASVTGNRISGVPTGLFLPSDLAGRAGQFRDNAVTGAETDIRYPAESARSRGNP</sequence>
<dbReference type="InterPro" id="IPR024535">
    <property type="entry name" value="RHGA/B-epi-like_pectate_lyase"/>
</dbReference>
<dbReference type="Pfam" id="PF12708">
    <property type="entry name" value="Pect-lyase_RHGA_epim"/>
    <property type="match status" value="1"/>
</dbReference>